<dbReference type="InterPro" id="IPR014710">
    <property type="entry name" value="RmlC-like_jellyroll"/>
</dbReference>
<feature type="binding site" evidence="11">
    <location>
        <position position="81"/>
    </location>
    <ligand>
        <name>Fe(2+)</name>
        <dbReference type="ChEBI" id="CHEBI:29033"/>
        <note>for iron-dependent acireductone dioxygenase activity</note>
    </ligand>
</feature>
<evidence type="ECO:0000256" key="10">
    <source>
        <dbReference type="ARBA" id="ARBA00023242"/>
    </source>
</evidence>
<dbReference type="GO" id="GO:0005737">
    <property type="term" value="C:cytoplasm"/>
    <property type="evidence" value="ECO:0007669"/>
    <property type="project" value="UniProtKB-SubCell"/>
</dbReference>
<evidence type="ECO:0000256" key="1">
    <source>
        <dbReference type="ARBA" id="ARBA00000428"/>
    </source>
</evidence>
<feature type="compositionally biased region" description="Basic and acidic residues" evidence="12">
    <location>
        <begin position="1"/>
        <end position="20"/>
    </location>
</feature>
<dbReference type="AlphaFoldDB" id="A0A0K3CNT6"/>
<evidence type="ECO:0000313" key="13">
    <source>
        <dbReference type="EMBL" id="CTR08836.1"/>
    </source>
</evidence>
<keyword evidence="10 11" id="KW-0539">Nucleus</keyword>
<dbReference type="EMBL" id="CWKI01000009">
    <property type="protein sequence ID" value="CTR08836.1"/>
    <property type="molecule type" value="Genomic_DNA"/>
</dbReference>
<dbReference type="InterPro" id="IPR011051">
    <property type="entry name" value="RmlC_Cupin_sf"/>
</dbReference>
<dbReference type="EC" id="1.13.11.53" evidence="11"/>
<dbReference type="InterPro" id="IPR027496">
    <property type="entry name" value="ARD_euk"/>
</dbReference>
<keyword evidence="15" id="KW-1185">Reference proteome</keyword>
<comment type="subcellular location">
    <subcellularLocation>
        <location evidence="11">Cytoplasm</location>
    </subcellularLocation>
    <subcellularLocation>
        <location evidence="11">Nucleus</location>
    </subcellularLocation>
</comment>
<sequence length="173" mass="20172">MKAYIYDDKPGDQREPHDSGEEVSVDQLKAIGVLPYPGIELDQVEEIAKSRGYKNRDEINVSKAGLGDVYEEKIKGFFREHLHEDEEIRYIKDGRGYFDIREAGDKRWIRIAVEPKDLLIVPAGVYHRFTLDSGDYIKAMRLFQDEPKWIPHDKNEATDKNPFREQYLQSIKA</sequence>
<comment type="cofactor">
    <cofactor evidence="11">
        <name>Fe(2+)</name>
        <dbReference type="ChEBI" id="CHEBI:29033"/>
    </cofactor>
    <cofactor evidence="11">
        <name>Ni(2+)</name>
        <dbReference type="ChEBI" id="CHEBI:49786"/>
    </cofactor>
    <text evidence="11">Binds either 1 Fe or Ni cation per monomer. Iron-binding promotes an acireductone dioxygenase reaction producing 2-keto-4-methylthiobutyrate, while nickel-binding promotes an acireductone dioxygenase reaction producing 3-(methylsulfanyl)propanoate.</text>
</comment>
<dbReference type="SUPFAM" id="SSF51182">
    <property type="entry name" value="RmlC-like cupins"/>
    <property type="match status" value="1"/>
</dbReference>
<keyword evidence="8 11" id="KW-0408">Iron</keyword>
<feature type="binding site" evidence="11">
    <location>
        <position position="83"/>
    </location>
    <ligand>
        <name>Ni(2+)</name>
        <dbReference type="ChEBI" id="CHEBI:49786"/>
        <note>for nickel-dependent acireductone dioxygenase activity</note>
    </ligand>
</feature>
<evidence type="ECO:0000256" key="8">
    <source>
        <dbReference type="ARBA" id="ARBA00023004"/>
    </source>
</evidence>
<dbReference type="GO" id="GO:0010309">
    <property type="term" value="F:acireductone dioxygenase [iron(II)-requiring] activity"/>
    <property type="evidence" value="ECO:0007669"/>
    <property type="project" value="UniProtKB-UniRule"/>
</dbReference>
<dbReference type="Proteomes" id="UP000239560">
    <property type="component" value="Unassembled WGS sequence"/>
</dbReference>
<name>A0A0K3CNT6_RHOTO</name>
<keyword evidence="9 11" id="KW-0486">Methionine biosynthesis</keyword>
<evidence type="ECO:0000256" key="5">
    <source>
        <dbReference type="ARBA" id="ARBA00022723"/>
    </source>
</evidence>
<evidence type="ECO:0000256" key="11">
    <source>
        <dbReference type="HAMAP-Rule" id="MF_03154"/>
    </source>
</evidence>
<evidence type="ECO:0000313" key="14">
    <source>
        <dbReference type="EMBL" id="PRQ72406.1"/>
    </source>
</evidence>
<dbReference type="EMBL" id="LCTV02000009">
    <property type="protein sequence ID" value="PRQ72406.1"/>
    <property type="molecule type" value="Genomic_DNA"/>
</dbReference>
<feature type="region of interest" description="Disordered" evidence="12">
    <location>
        <begin position="1"/>
        <end position="22"/>
    </location>
</feature>
<comment type="pathway">
    <text evidence="11">Amino-acid biosynthesis; L-methionine biosynthesis via salvage pathway; L-methionine from S-methyl-5-thio-alpha-D-ribose 1-phosphate: step 5/6.</text>
</comment>
<dbReference type="GO" id="GO:0005634">
    <property type="term" value="C:nucleus"/>
    <property type="evidence" value="ECO:0007669"/>
    <property type="project" value="UniProtKB-SubCell"/>
</dbReference>
<dbReference type="HAMAP" id="MF_03154">
    <property type="entry name" value="Salvage_MtnD_euk"/>
    <property type="match status" value="1"/>
</dbReference>
<dbReference type="PANTHER" id="PTHR23418">
    <property type="entry name" value="ACIREDUCTONE DIOXYGENASE"/>
    <property type="match status" value="1"/>
</dbReference>
<gene>
    <name evidence="13" type="primary">FGENESH: predicted gene_9.43</name>
    <name evidence="11" type="synonym">ADI1</name>
    <name evidence="14" type="ORF">AAT19DRAFT_16330</name>
    <name evidence="13" type="ORF">BN2166_0046970</name>
</gene>
<feature type="binding site" evidence="11">
    <location>
        <position position="87"/>
    </location>
    <ligand>
        <name>Ni(2+)</name>
        <dbReference type="ChEBI" id="CHEBI:49786"/>
        <note>for nickel-dependent acireductone dioxygenase activity</note>
    </ligand>
</feature>
<evidence type="ECO:0000256" key="7">
    <source>
        <dbReference type="ARBA" id="ARBA00023002"/>
    </source>
</evidence>
<feature type="binding site" evidence="11">
    <location>
        <position position="87"/>
    </location>
    <ligand>
        <name>Fe(2+)</name>
        <dbReference type="ChEBI" id="CHEBI:29033"/>
        <note>for iron-dependent acireductone dioxygenase activity</note>
    </ligand>
</feature>
<protein>
    <recommendedName>
        <fullName evidence="11">Acireductone dioxygenase</fullName>
    </recommendedName>
    <alternativeName>
        <fullName evidence="11">Acireductone dioxygenase (Fe(2+)-requiring)</fullName>
        <shortName evidence="11">ARD'</shortName>
        <shortName evidence="11">Fe-ARD</shortName>
        <ecNumber evidence="11">1.13.11.54</ecNumber>
    </alternativeName>
    <alternativeName>
        <fullName evidence="11">Acireductone dioxygenase (Ni(2+)-requiring)</fullName>
        <shortName evidence="11">ARD</shortName>
        <shortName evidence="11">Ni-ARD</shortName>
        <ecNumber evidence="11">1.13.11.53</ecNumber>
    </alternativeName>
</protein>
<dbReference type="FunFam" id="2.60.120.10:FF:000079">
    <property type="entry name" value="1,2-dihydroxy-3-keto-5-methylthiopentene dioxygenase"/>
    <property type="match status" value="1"/>
</dbReference>
<feature type="binding site" evidence="11">
    <location>
        <position position="83"/>
    </location>
    <ligand>
        <name>Fe(2+)</name>
        <dbReference type="ChEBI" id="CHEBI:29033"/>
        <note>for iron-dependent acireductone dioxygenase activity</note>
    </ligand>
</feature>
<dbReference type="STRING" id="5286.A0A0K3CNT6"/>
<keyword evidence="6 11" id="KW-0223">Dioxygenase</keyword>
<dbReference type="GO" id="GO:0010308">
    <property type="term" value="F:acireductone dioxygenase (Ni2+-requiring) activity"/>
    <property type="evidence" value="ECO:0007669"/>
    <property type="project" value="UniProtKB-UniRule"/>
</dbReference>
<dbReference type="PANTHER" id="PTHR23418:SF0">
    <property type="entry name" value="ACIREDUCTONE DIOXYGENASE"/>
    <property type="match status" value="1"/>
</dbReference>
<feature type="binding site" evidence="11">
    <location>
        <position position="81"/>
    </location>
    <ligand>
        <name>Ni(2+)</name>
        <dbReference type="ChEBI" id="CHEBI:49786"/>
        <note>for nickel-dependent acireductone dioxygenase activity</note>
    </ligand>
</feature>
<keyword evidence="2 11" id="KW-0963">Cytoplasm</keyword>
<dbReference type="GO" id="GO:0005506">
    <property type="term" value="F:iron ion binding"/>
    <property type="evidence" value="ECO:0007669"/>
    <property type="project" value="UniProtKB-UniRule"/>
</dbReference>
<comment type="catalytic activity">
    <reaction evidence="1 11">
        <text>1,2-dihydroxy-5-(methylsulfanyl)pent-1-en-3-one + O2 = 4-methylsulfanyl-2-oxobutanoate + formate + 2 H(+)</text>
        <dbReference type="Rhea" id="RHEA:24504"/>
        <dbReference type="ChEBI" id="CHEBI:15378"/>
        <dbReference type="ChEBI" id="CHEBI:15379"/>
        <dbReference type="ChEBI" id="CHEBI:15740"/>
        <dbReference type="ChEBI" id="CHEBI:16723"/>
        <dbReference type="ChEBI" id="CHEBI:49252"/>
        <dbReference type="EC" id="1.13.11.54"/>
    </reaction>
</comment>
<comment type="similarity">
    <text evidence="11">Belongs to the acireductone dioxygenase (ARD) family.</text>
</comment>
<comment type="catalytic activity">
    <reaction evidence="11">
        <text>1,2-dihydroxy-5-(methylsulfanyl)pent-1-en-3-one + O2 = 3-(methylsulfanyl)propanoate + CO + formate + 2 H(+)</text>
        <dbReference type="Rhea" id="RHEA:14161"/>
        <dbReference type="ChEBI" id="CHEBI:15378"/>
        <dbReference type="ChEBI" id="CHEBI:15379"/>
        <dbReference type="ChEBI" id="CHEBI:15740"/>
        <dbReference type="ChEBI" id="CHEBI:17245"/>
        <dbReference type="ChEBI" id="CHEBI:49016"/>
        <dbReference type="ChEBI" id="CHEBI:49252"/>
        <dbReference type="EC" id="1.13.11.53"/>
    </reaction>
</comment>
<evidence type="ECO:0000256" key="4">
    <source>
        <dbReference type="ARBA" id="ARBA00022605"/>
    </source>
</evidence>
<dbReference type="Gene3D" id="2.60.120.10">
    <property type="entry name" value="Jelly Rolls"/>
    <property type="match status" value="1"/>
</dbReference>
<dbReference type="Proteomes" id="UP000199069">
    <property type="component" value="Unassembled WGS sequence"/>
</dbReference>
<organism evidence="13 15">
    <name type="scientific">Rhodotorula toruloides</name>
    <name type="common">Yeast</name>
    <name type="synonym">Rhodosporidium toruloides</name>
    <dbReference type="NCBI Taxonomy" id="5286"/>
    <lineage>
        <taxon>Eukaryota</taxon>
        <taxon>Fungi</taxon>
        <taxon>Dikarya</taxon>
        <taxon>Basidiomycota</taxon>
        <taxon>Pucciniomycotina</taxon>
        <taxon>Microbotryomycetes</taxon>
        <taxon>Sporidiobolales</taxon>
        <taxon>Sporidiobolaceae</taxon>
        <taxon>Rhodotorula</taxon>
    </lineage>
</organism>
<dbReference type="CDD" id="cd02232">
    <property type="entry name" value="cupin_ARD"/>
    <property type="match status" value="1"/>
</dbReference>
<evidence type="ECO:0000313" key="15">
    <source>
        <dbReference type="Proteomes" id="UP000199069"/>
    </source>
</evidence>
<dbReference type="UniPathway" id="UPA00904">
    <property type="reaction ID" value="UER00878"/>
</dbReference>
<evidence type="ECO:0000256" key="2">
    <source>
        <dbReference type="ARBA" id="ARBA00022490"/>
    </source>
</evidence>
<dbReference type="OrthoDB" id="1867259at2759"/>
<reference evidence="13 15" key="1">
    <citation type="submission" date="2015-07" db="EMBL/GenBank/DDBJ databases">
        <authorList>
            <person name="Cajimat M.N.B."/>
            <person name="Milazzo M.L."/>
            <person name="Fulhorst C.F."/>
        </authorList>
    </citation>
    <scope>NUCLEOTIDE SEQUENCE [LARGE SCALE GENOMIC DNA]</scope>
    <source>
        <strain evidence="13">Single colony</strain>
    </source>
</reference>
<keyword evidence="3 11" id="KW-0533">Nickel</keyword>
<keyword evidence="4 11" id="KW-0028">Amino-acid biosynthesis</keyword>
<keyword evidence="5 11" id="KW-0479">Metal-binding</keyword>
<evidence type="ECO:0000256" key="12">
    <source>
        <dbReference type="SAM" id="MobiDB-lite"/>
    </source>
</evidence>
<evidence type="ECO:0000313" key="16">
    <source>
        <dbReference type="Proteomes" id="UP000239560"/>
    </source>
</evidence>
<proteinExistence type="inferred from homology"/>
<evidence type="ECO:0000256" key="3">
    <source>
        <dbReference type="ARBA" id="ARBA00022596"/>
    </source>
</evidence>
<evidence type="ECO:0000256" key="9">
    <source>
        <dbReference type="ARBA" id="ARBA00023167"/>
    </source>
</evidence>
<keyword evidence="7 11" id="KW-0560">Oxidoreductase</keyword>
<dbReference type="GO" id="GO:0016151">
    <property type="term" value="F:nickel cation binding"/>
    <property type="evidence" value="ECO:0007669"/>
    <property type="project" value="UniProtKB-UniRule"/>
</dbReference>
<dbReference type="OMA" id="WYMDESQ"/>
<evidence type="ECO:0000256" key="6">
    <source>
        <dbReference type="ARBA" id="ARBA00022964"/>
    </source>
</evidence>
<dbReference type="Pfam" id="PF03079">
    <property type="entry name" value="ARD"/>
    <property type="match status" value="1"/>
</dbReference>
<accession>A0A0K3CNT6</accession>
<dbReference type="InterPro" id="IPR004313">
    <property type="entry name" value="ARD"/>
</dbReference>
<feature type="binding site" evidence="11">
    <location>
        <position position="127"/>
    </location>
    <ligand>
        <name>Ni(2+)</name>
        <dbReference type="ChEBI" id="CHEBI:49786"/>
        <note>for nickel-dependent acireductone dioxygenase activity</note>
    </ligand>
</feature>
<comment type="function">
    <text evidence="11">Catalyzes 2 different reactions between oxygen and the acireductone 1,2-dihydroxy-3-keto-5-methylthiopentene (DHK-MTPene) depending upon the metal bound in the active site. Fe-containing acireductone dioxygenase (Fe-ARD) produces formate and 2-keto-4-methylthiobutyrate (KMTB), the alpha-ketoacid precursor of methionine in the methionine recycle pathway. Ni-containing acireductone dioxygenase (Ni-ARD) produces methylthiopropionate, carbon monoxide and formate, and does not lie on the methionine recycle pathway.</text>
</comment>
<reference evidence="14 16" key="2">
    <citation type="journal article" date="2018" name="Elife">
        <title>Functional genomics of lipid metabolism in the oleaginous yeast Rhodosporidium toruloides.</title>
        <authorList>
            <person name="Coradetti S.T."/>
            <person name="Pinel D."/>
            <person name="Geiselman G."/>
            <person name="Ito M."/>
            <person name="Mondo S."/>
            <person name="Reilly M.C."/>
            <person name="Cheng Y.F."/>
            <person name="Bauer S."/>
            <person name="Grigoriev I."/>
            <person name="Gladden J.M."/>
            <person name="Simmons B.A."/>
            <person name="Brem R."/>
            <person name="Arkin A.P."/>
            <person name="Skerker J.M."/>
        </authorList>
    </citation>
    <scope>NUCLEOTIDE SEQUENCE [LARGE SCALE GENOMIC DNA]</scope>
    <source>
        <strain evidence="14 16">NBRC 0880</strain>
    </source>
</reference>
<dbReference type="EC" id="1.13.11.54" evidence="11"/>
<dbReference type="GO" id="GO:0019509">
    <property type="term" value="P:L-methionine salvage from methylthioadenosine"/>
    <property type="evidence" value="ECO:0007669"/>
    <property type="project" value="UniProtKB-UniRule"/>
</dbReference>
<feature type="binding site" evidence="11">
    <location>
        <position position="127"/>
    </location>
    <ligand>
        <name>Fe(2+)</name>
        <dbReference type="ChEBI" id="CHEBI:29033"/>
        <note>for iron-dependent acireductone dioxygenase activity</note>
    </ligand>
</feature>